<evidence type="ECO:0000313" key="2">
    <source>
        <dbReference type="EMBL" id="MCG2418693.1"/>
    </source>
</evidence>
<dbReference type="EMBL" id="JAIRBA010000009">
    <property type="protein sequence ID" value="MCG2418693.1"/>
    <property type="molecule type" value="Genomic_DNA"/>
</dbReference>
<feature type="transmembrane region" description="Helical" evidence="1">
    <location>
        <begin position="53"/>
        <end position="71"/>
    </location>
</feature>
<evidence type="ECO:0000313" key="3">
    <source>
        <dbReference type="Proteomes" id="UP001139461"/>
    </source>
</evidence>
<proteinExistence type="predicted"/>
<feature type="transmembrane region" description="Helical" evidence="1">
    <location>
        <begin position="91"/>
        <end position="114"/>
    </location>
</feature>
<accession>A0A9X1QX28</accession>
<feature type="transmembrane region" description="Helical" evidence="1">
    <location>
        <begin position="29"/>
        <end position="47"/>
    </location>
</feature>
<gene>
    <name evidence="2" type="ORF">K8089_06635</name>
</gene>
<sequence>MNMNKICDSEERRLHWLVNFKLPNYWKKIGWGVLIISFVFLILTKFFDGDYLVIKSILKKLTLVGLLIVVISKDKIEDELVENLRGKAFSFSFIIGVIYVLVQPIINYAAFLIFKPESAKFEDLGDFQILWFLLIVYLVTFWSLKRRNS</sequence>
<dbReference type="RefSeq" id="WP_237602499.1">
    <property type="nucleotide sequence ID" value="NZ_JAIRBA010000009.1"/>
</dbReference>
<reference evidence="2" key="1">
    <citation type="submission" date="2021-09" db="EMBL/GenBank/DDBJ databases">
        <title>Genome of Aequorivita sp. strain F47161.</title>
        <authorList>
            <person name="Wang Y."/>
        </authorList>
    </citation>
    <scope>NUCLEOTIDE SEQUENCE</scope>
    <source>
        <strain evidence="2">F47161</strain>
    </source>
</reference>
<keyword evidence="3" id="KW-1185">Reference proteome</keyword>
<organism evidence="2 3">
    <name type="scientific">Aequorivita vitellina</name>
    <dbReference type="NCBI Taxonomy" id="2874475"/>
    <lineage>
        <taxon>Bacteria</taxon>
        <taxon>Pseudomonadati</taxon>
        <taxon>Bacteroidota</taxon>
        <taxon>Flavobacteriia</taxon>
        <taxon>Flavobacteriales</taxon>
        <taxon>Flavobacteriaceae</taxon>
        <taxon>Aequorivita</taxon>
    </lineage>
</organism>
<protein>
    <submittedName>
        <fullName evidence="2">Uncharacterized protein</fullName>
    </submittedName>
</protein>
<feature type="transmembrane region" description="Helical" evidence="1">
    <location>
        <begin position="126"/>
        <end position="144"/>
    </location>
</feature>
<keyword evidence="1" id="KW-1133">Transmembrane helix</keyword>
<evidence type="ECO:0000256" key="1">
    <source>
        <dbReference type="SAM" id="Phobius"/>
    </source>
</evidence>
<keyword evidence="1" id="KW-0812">Transmembrane</keyword>
<dbReference type="AlphaFoldDB" id="A0A9X1QX28"/>
<keyword evidence="1" id="KW-0472">Membrane</keyword>
<name>A0A9X1QX28_9FLAO</name>
<dbReference type="Proteomes" id="UP001139461">
    <property type="component" value="Unassembled WGS sequence"/>
</dbReference>
<comment type="caution">
    <text evidence="2">The sequence shown here is derived from an EMBL/GenBank/DDBJ whole genome shotgun (WGS) entry which is preliminary data.</text>
</comment>